<protein>
    <submittedName>
        <fullName evidence="1">Uu.00g086450.m01.CDS01</fullName>
    </submittedName>
</protein>
<sequence>MAVTLLVWLTSAADKLTEESKQAMEGALGTQADWVRTNIPTAPKDRESRGAVLFQQVEDPRVALETSQWESLDQHNTWLASEEYKNSSVTVVPHFDFSKLEYFYLDGSVFAAAGNEAQETPLLKSPVISVSRMTVASAEKEAFIEAWAGFKGSLETFAKPHVVQGGWRAQQADQDTDEFVIFCGWPTVEKHLAFGSTEDFPKYGSPLLSLTQTRDAKHYHRVL</sequence>
<dbReference type="PANTHER" id="PTHR42052">
    <property type="entry name" value="ABM DOMAIN-CONTAINING PROTEIN"/>
    <property type="match status" value="1"/>
</dbReference>
<evidence type="ECO:0000313" key="2">
    <source>
        <dbReference type="Proteomes" id="UP001295740"/>
    </source>
</evidence>
<dbReference type="Gene3D" id="3.30.70.100">
    <property type="match status" value="2"/>
</dbReference>
<accession>A0AAI8VM63</accession>
<organism evidence="1 2">
    <name type="scientific">Anthostomella pinea</name>
    <dbReference type="NCBI Taxonomy" id="933095"/>
    <lineage>
        <taxon>Eukaryota</taxon>
        <taxon>Fungi</taxon>
        <taxon>Dikarya</taxon>
        <taxon>Ascomycota</taxon>
        <taxon>Pezizomycotina</taxon>
        <taxon>Sordariomycetes</taxon>
        <taxon>Xylariomycetidae</taxon>
        <taxon>Xylariales</taxon>
        <taxon>Xylariaceae</taxon>
        <taxon>Anthostomella</taxon>
    </lineage>
</organism>
<proteinExistence type="predicted"/>
<reference evidence="1" key="1">
    <citation type="submission" date="2023-10" db="EMBL/GenBank/DDBJ databases">
        <authorList>
            <person name="Hackl T."/>
        </authorList>
    </citation>
    <scope>NUCLEOTIDE SEQUENCE</scope>
</reference>
<evidence type="ECO:0000313" key="1">
    <source>
        <dbReference type="EMBL" id="CAJ2507459.1"/>
    </source>
</evidence>
<dbReference type="InterPro" id="IPR011008">
    <property type="entry name" value="Dimeric_a/b-barrel"/>
</dbReference>
<comment type="caution">
    <text evidence="1">The sequence shown here is derived from an EMBL/GenBank/DDBJ whole genome shotgun (WGS) entry which is preliminary data.</text>
</comment>
<dbReference type="EMBL" id="CAUWAG010000010">
    <property type="protein sequence ID" value="CAJ2507459.1"/>
    <property type="molecule type" value="Genomic_DNA"/>
</dbReference>
<keyword evidence="2" id="KW-1185">Reference proteome</keyword>
<dbReference type="AlphaFoldDB" id="A0AAI8VM63"/>
<name>A0AAI8VM63_9PEZI</name>
<dbReference type="SUPFAM" id="SSF54909">
    <property type="entry name" value="Dimeric alpha+beta barrel"/>
    <property type="match status" value="1"/>
</dbReference>
<dbReference type="PANTHER" id="PTHR42052:SF1">
    <property type="entry name" value="ABM DOMAIN-CONTAINING PROTEIN"/>
    <property type="match status" value="1"/>
</dbReference>
<dbReference type="Proteomes" id="UP001295740">
    <property type="component" value="Unassembled WGS sequence"/>
</dbReference>
<gene>
    <name evidence="1" type="ORF">KHLLAP_LOCUS7927</name>
</gene>